<dbReference type="AlphaFoldDB" id="A0A0C9W0U6"/>
<feature type="region of interest" description="Disordered" evidence="1">
    <location>
        <begin position="138"/>
        <end position="333"/>
    </location>
</feature>
<accession>A0A0C9W0U6</accession>
<feature type="compositionally biased region" description="Basic and acidic residues" evidence="1">
    <location>
        <begin position="207"/>
        <end position="231"/>
    </location>
</feature>
<protein>
    <submittedName>
        <fullName evidence="2">Uncharacterized protein</fullName>
    </submittedName>
</protein>
<feature type="compositionally biased region" description="Polar residues" evidence="1">
    <location>
        <begin position="138"/>
        <end position="152"/>
    </location>
</feature>
<gene>
    <name evidence="2" type="ORF">M422DRAFT_252141</name>
</gene>
<feature type="compositionally biased region" description="Low complexity" evidence="1">
    <location>
        <begin position="276"/>
        <end position="285"/>
    </location>
</feature>
<feature type="compositionally biased region" description="Low complexity" evidence="1">
    <location>
        <begin position="153"/>
        <end position="164"/>
    </location>
</feature>
<organism evidence="2 3">
    <name type="scientific">Sphaerobolus stellatus (strain SS14)</name>
    <dbReference type="NCBI Taxonomy" id="990650"/>
    <lineage>
        <taxon>Eukaryota</taxon>
        <taxon>Fungi</taxon>
        <taxon>Dikarya</taxon>
        <taxon>Basidiomycota</taxon>
        <taxon>Agaricomycotina</taxon>
        <taxon>Agaricomycetes</taxon>
        <taxon>Phallomycetidae</taxon>
        <taxon>Geastrales</taxon>
        <taxon>Sphaerobolaceae</taxon>
        <taxon>Sphaerobolus</taxon>
    </lineage>
</organism>
<evidence type="ECO:0000313" key="3">
    <source>
        <dbReference type="Proteomes" id="UP000054279"/>
    </source>
</evidence>
<dbReference type="HOGENOM" id="CLU_539882_0_0_1"/>
<evidence type="ECO:0000313" key="2">
    <source>
        <dbReference type="EMBL" id="KIJ44531.1"/>
    </source>
</evidence>
<feature type="compositionally biased region" description="Polar residues" evidence="1">
    <location>
        <begin position="244"/>
        <end position="254"/>
    </location>
</feature>
<proteinExistence type="predicted"/>
<reference evidence="2 3" key="1">
    <citation type="submission" date="2014-06" db="EMBL/GenBank/DDBJ databases">
        <title>Evolutionary Origins and Diversification of the Mycorrhizal Mutualists.</title>
        <authorList>
            <consortium name="DOE Joint Genome Institute"/>
            <consortium name="Mycorrhizal Genomics Consortium"/>
            <person name="Kohler A."/>
            <person name="Kuo A."/>
            <person name="Nagy L.G."/>
            <person name="Floudas D."/>
            <person name="Copeland A."/>
            <person name="Barry K.W."/>
            <person name="Cichocki N."/>
            <person name="Veneault-Fourrey C."/>
            <person name="LaButti K."/>
            <person name="Lindquist E.A."/>
            <person name="Lipzen A."/>
            <person name="Lundell T."/>
            <person name="Morin E."/>
            <person name="Murat C."/>
            <person name="Riley R."/>
            <person name="Ohm R."/>
            <person name="Sun H."/>
            <person name="Tunlid A."/>
            <person name="Henrissat B."/>
            <person name="Grigoriev I.V."/>
            <person name="Hibbett D.S."/>
            <person name="Martin F."/>
        </authorList>
    </citation>
    <scope>NUCLEOTIDE SEQUENCE [LARGE SCALE GENOMIC DNA]</scope>
    <source>
        <strain evidence="2 3">SS14</strain>
    </source>
</reference>
<dbReference type="Proteomes" id="UP000054279">
    <property type="component" value="Unassembled WGS sequence"/>
</dbReference>
<feature type="region of interest" description="Disordered" evidence="1">
    <location>
        <begin position="383"/>
        <end position="411"/>
    </location>
</feature>
<keyword evidence="3" id="KW-1185">Reference proteome</keyword>
<feature type="compositionally biased region" description="Low complexity" evidence="1">
    <location>
        <begin position="394"/>
        <end position="405"/>
    </location>
</feature>
<dbReference type="EMBL" id="KN837117">
    <property type="protein sequence ID" value="KIJ44531.1"/>
    <property type="molecule type" value="Genomic_DNA"/>
</dbReference>
<feature type="compositionally biased region" description="Acidic residues" evidence="1">
    <location>
        <begin position="232"/>
        <end position="242"/>
    </location>
</feature>
<evidence type="ECO:0000256" key="1">
    <source>
        <dbReference type="SAM" id="MobiDB-lite"/>
    </source>
</evidence>
<name>A0A0C9W0U6_SPHS4</name>
<sequence length="505" mass="54382">MKIALQDLSYKISTSNPAYSDLVSSFFQLSADWSSPESPEKFLLENFRRTGQAWEGENSGDDQFAPFVLTVLREHRISKLGAALAKSLPESTRIHNAAWLKIPLVVDDAGQPLLTIGEVEDQAKTRGGRVAKLVAVKTESQGSDIDPGTQQPSKSAASKLAASKPAVDTKNTKRREPDQDESTVAETNNPKLKKGWTGYGPNRLRNNKGEVVKDEVGEGRNNKQPKSREFIEISDEDVEISDTEAPTATSNPTPLNDVPKTRGLRPKPRPVVVKETPTTTSNPTPLNDIPKTHGPRPKPRPVVAKGKAAAHNDPSLPRSASIPEETKTTGGNMFGGVMEDVPMMEVGGDMFGGGAMEDVSTMEECYAGQQAIPNDNAILHAPIAGPSIAGPSQARPTTARAPNRRGSVMGPRPLPCPPQRPLPIASSSFNGPHAPAVPLPGAVYTAPTYVQAAESMFDFNTYGALHTGYPGLDGHVNMELKWTGLNGPWQARHNGSPLVWFIFLY</sequence>